<dbReference type="AlphaFoldDB" id="A0A1Q9DQC6"/>
<feature type="transmembrane region" description="Helical" evidence="6">
    <location>
        <begin position="212"/>
        <end position="232"/>
    </location>
</feature>
<evidence type="ECO:0000256" key="5">
    <source>
        <dbReference type="SAM" id="MobiDB-lite"/>
    </source>
</evidence>
<evidence type="ECO:0000256" key="6">
    <source>
        <dbReference type="SAM" id="Phobius"/>
    </source>
</evidence>
<dbReference type="Gene3D" id="1.20.1740.10">
    <property type="entry name" value="Amino acid/polyamine transporter I"/>
    <property type="match status" value="1"/>
</dbReference>
<keyword evidence="2 6" id="KW-0812">Transmembrane</keyword>
<gene>
    <name evidence="7" type="primary">CAT1</name>
    <name evidence="7" type="ORF">AK812_SmicGene20303</name>
</gene>
<proteinExistence type="predicted"/>
<evidence type="ECO:0000256" key="1">
    <source>
        <dbReference type="ARBA" id="ARBA00004141"/>
    </source>
</evidence>
<feature type="transmembrane region" description="Helical" evidence="6">
    <location>
        <begin position="132"/>
        <end position="159"/>
    </location>
</feature>
<feature type="transmembrane region" description="Helical" evidence="6">
    <location>
        <begin position="477"/>
        <end position="495"/>
    </location>
</feature>
<comment type="subcellular location">
    <subcellularLocation>
        <location evidence="1">Membrane</location>
        <topology evidence="1">Multi-pass membrane protein</topology>
    </subcellularLocation>
</comment>
<dbReference type="InterPro" id="IPR002293">
    <property type="entry name" value="AA/rel_permease1"/>
</dbReference>
<reference evidence="7 8" key="1">
    <citation type="submission" date="2016-02" db="EMBL/GenBank/DDBJ databases">
        <title>Genome analysis of coral dinoflagellate symbionts highlights evolutionary adaptations to a symbiotic lifestyle.</title>
        <authorList>
            <person name="Aranda M."/>
            <person name="Li Y."/>
            <person name="Liew Y.J."/>
            <person name="Baumgarten S."/>
            <person name="Simakov O."/>
            <person name="Wilson M."/>
            <person name="Piel J."/>
            <person name="Ashoor H."/>
            <person name="Bougouffa S."/>
            <person name="Bajic V.B."/>
            <person name="Ryu T."/>
            <person name="Ravasi T."/>
            <person name="Bayer T."/>
            <person name="Micklem G."/>
            <person name="Kim H."/>
            <person name="Bhak J."/>
            <person name="Lajeunesse T.C."/>
            <person name="Voolstra C.R."/>
        </authorList>
    </citation>
    <scope>NUCLEOTIDE SEQUENCE [LARGE SCALE GENOMIC DNA]</scope>
    <source>
        <strain evidence="7 8">CCMP2467</strain>
    </source>
</reference>
<dbReference type="EMBL" id="LSRX01000435">
    <property type="protein sequence ID" value="OLP97373.1"/>
    <property type="molecule type" value="Genomic_DNA"/>
</dbReference>
<evidence type="ECO:0000256" key="2">
    <source>
        <dbReference type="ARBA" id="ARBA00022692"/>
    </source>
</evidence>
<keyword evidence="4 6" id="KW-0472">Membrane</keyword>
<dbReference type="PANTHER" id="PTHR43243">
    <property type="entry name" value="INNER MEMBRANE TRANSPORTER YGJI-RELATED"/>
    <property type="match status" value="1"/>
</dbReference>
<evidence type="ECO:0000313" key="7">
    <source>
        <dbReference type="EMBL" id="OLP97373.1"/>
    </source>
</evidence>
<evidence type="ECO:0000256" key="3">
    <source>
        <dbReference type="ARBA" id="ARBA00022989"/>
    </source>
</evidence>
<keyword evidence="8" id="KW-1185">Reference proteome</keyword>
<feature type="transmembrane region" description="Helical" evidence="6">
    <location>
        <begin position="101"/>
        <end position="120"/>
    </location>
</feature>
<dbReference type="InterPro" id="IPR017853">
    <property type="entry name" value="GH"/>
</dbReference>
<accession>A0A1Q9DQC6</accession>
<evidence type="ECO:0000256" key="4">
    <source>
        <dbReference type="ARBA" id="ARBA00023136"/>
    </source>
</evidence>
<evidence type="ECO:0000313" key="8">
    <source>
        <dbReference type="Proteomes" id="UP000186817"/>
    </source>
</evidence>
<feature type="transmembrane region" description="Helical" evidence="6">
    <location>
        <begin position="179"/>
        <end position="200"/>
    </location>
</feature>
<dbReference type="PANTHER" id="PTHR43243:SF82">
    <property type="entry name" value="CATIONIC AMINO ACID TRANSPORTER C-TERMINAL DOMAIN-CONTAINING PROTEIN"/>
    <property type="match status" value="1"/>
</dbReference>
<feature type="transmembrane region" description="Helical" evidence="6">
    <location>
        <begin position="284"/>
        <end position="309"/>
    </location>
</feature>
<keyword evidence="3 6" id="KW-1133">Transmembrane helix</keyword>
<sequence length="955" mass="102472">MLAPAPPAAFAQLRLGQALAPAQLRYSYRALRQNLPKPPYRSRRARRRAAQLEPPSREGESGSSEAYGLVDLVALSVASTVGSGVFSLAGRVASQEAGPAVVLSLGIGALGCLLSATAYAELSSRVVAAGSVYAYAQATGLGRSTMAVAALCLIVEYSWSCAAVSVDWSGKLLRADFGFLSQVSWDPGVLLVLFCTALLARGTKTSRLFTNVSTAAKLGLIFFLMASALLAFDVKNLQPFIPEEYGISGVLRGATDSFFGFLGFDAVCALALDTKDARRVVPSALFLGLFVSGGLTCLAGFVLVAAVPAARLDPAAGFVSAFEILGNDFAARVVTVGELLVLPVVAFGCLLPLGRLLCCLAEDGFLPPQLARRDSADQPLLATLLGGTATALCAGLVPFEDLNDICSAAVLCCFILASISAVMARQEGALRAQLRELLAAFAAFAFAALFLCSPRWTTDAALAPTLLRWLGAEGPPPAWDFLALVAAAAVASCAIRAQKLAKDPPDGLAFPVSIHLVSVLGSTALLTTLPVMLCFKSVIIFDDAEGIVRMDDDGRMRRLVRSWFVKGFDERLQPRRIFSGAGSSLDLQLMAKALVPAPRSQGRQLGTHCFLLQKEATAGRDTFHGDAIAEVDLERLQPLNLLKGVRSAHALVVLGQKLMAFDKRWLAALAVHLLGLFLLYEFRSSGISLPSLPAEPELAAPAAKDAGRRLAKVEIIDGKFHRDGQITSGKFPGKIIGIGGNDYAPLAHDLGFEAFRTWGLDQLPWAMLEARKQDFKVMAGLDMTRDPQYYTEGSEHCFDNLDQSSYWQNAIRVILATVNRFKTDPNMLMWLVGNELEIPIDIEKGNDCMWKRVNWVARKVKDADPDHPVGIALAGIASPKVTKMSKLCPEIDVLGTNIYGNEIRDIGSRLRAAGWTKPWDSFGFWAGGIMPMPQELLMPSQNAELEVLGRLVVEM</sequence>
<dbReference type="Proteomes" id="UP000186817">
    <property type="component" value="Unassembled WGS sequence"/>
</dbReference>
<organism evidence="7 8">
    <name type="scientific">Symbiodinium microadriaticum</name>
    <name type="common">Dinoflagellate</name>
    <name type="synonym">Zooxanthella microadriatica</name>
    <dbReference type="NCBI Taxonomy" id="2951"/>
    <lineage>
        <taxon>Eukaryota</taxon>
        <taxon>Sar</taxon>
        <taxon>Alveolata</taxon>
        <taxon>Dinophyceae</taxon>
        <taxon>Suessiales</taxon>
        <taxon>Symbiodiniaceae</taxon>
        <taxon>Symbiodinium</taxon>
    </lineage>
</organism>
<comment type="caution">
    <text evidence="7">The sequence shown here is derived from an EMBL/GenBank/DDBJ whole genome shotgun (WGS) entry which is preliminary data.</text>
</comment>
<dbReference type="Gene3D" id="3.20.20.80">
    <property type="entry name" value="Glycosidases"/>
    <property type="match status" value="1"/>
</dbReference>
<feature type="compositionally biased region" description="Basic residues" evidence="5">
    <location>
        <begin position="40"/>
        <end position="49"/>
    </location>
</feature>
<feature type="transmembrane region" description="Helical" evidence="6">
    <location>
        <begin position="252"/>
        <end position="272"/>
    </location>
</feature>
<feature type="transmembrane region" description="Helical" evidence="6">
    <location>
        <begin position="437"/>
        <end position="457"/>
    </location>
</feature>
<feature type="transmembrane region" description="Helical" evidence="6">
    <location>
        <begin position="329"/>
        <end position="358"/>
    </location>
</feature>
<feature type="transmembrane region" description="Helical" evidence="6">
    <location>
        <begin position="405"/>
        <end position="425"/>
    </location>
</feature>
<dbReference type="GO" id="GO:0016020">
    <property type="term" value="C:membrane"/>
    <property type="evidence" value="ECO:0007669"/>
    <property type="project" value="UniProtKB-SubCell"/>
</dbReference>
<dbReference type="Pfam" id="PF13520">
    <property type="entry name" value="AA_permease_2"/>
    <property type="match status" value="1"/>
</dbReference>
<feature type="transmembrane region" description="Helical" evidence="6">
    <location>
        <begin position="379"/>
        <end position="399"/>
    </location>
</feature>
<protein>
    <submittedName>
        <fullName evidence="7">Cationic amino acid transporter 1</fullName>
    </submittedName>
</protein>
<name>A0A1Q9DQC6_SYMMI</name>
<dbReference type="OrthoDB" id="5982228at2759"/>
<feature type="region of interest" description="Disordered" evidence="5">
    <location>
        <begin position="36"/>
        <end position="63"/>
    </location>
</feature>
<dbReference type="GO" id="GO:0015171">
    <property type="term" value="F:amino acid transmembrane transporter activity"/>
    <property type="evidence" value="ECO:0007669"/>
    <property type="project" value="TreeGrafter"/>
</dbReference>
<dbReference type="SUPFAM" id="SSF51445">
    <property type="entry name" value="(Trans)glycosidases"/>
    <property type="match status" value="1"/>
</dbReference>